<organism evidence="7 8">
    <name type="scientific">Phtheirospermum japonicum</name>
    <dbReference type="NCBI Taxonomy" id="374723"/>
    <lineage>
        <taxon>Eukaryota</taxon>
        <taxon>Viridiplantae</taxon>
        <taxon>Streptophyta</taxon>
        <taxon>Embryophyta</taxon>
        <taxon>Tracheophyta</taxon>
        <taxon>Spermatophyta</taxon>
        <taxon>Magnoliopsida</taxon>
        <taxon>eudicotyledons</taxon>
        <taxon>Gunneridae</taxon>
        <taxon>Pentapetalae</taxon>
        <taxon>asterids</taxon>
        <taxon>lamiids</taxon>
        <taxon>Lamiales</taxon>
        <taxon>Orobanchaceae</taxon>
        <taxon>Orobanchaceae incertae sedis</taxon>
        <taxon>Phtheirospermum</taxon>
    </lineage>
</organism>
<reference evidence="7" key="1">
    <citation type="submission" date="2020-07" db="EMBL/GenBank/DDBJ databases">
        <title>Ethylene signaling mediates host invasion by parasitic plants.</title>
        <authorList>
            <person name="Yoshida S."/>
        </authorList>
    </citation>
    <scope>NUCLEOTIDE SEQUENCE</scope>
    <source>
        <strain evidence="7">Okayama</strain>
    </source>
</reference>
<evidence type="ECO:0000313" key="7">
    <source>
        <dbReference type="EMBL" id="GFP82861.1"/>
    </source>
</evidence>
<name>A0A830BLA0_9LAMI</name>
<dbReference type="PANTHER" id="PTHR31232:SF164">
    <property type="entry name" value="S-PROTEIN HOMOLOG"/>
    <property type="match status" value="1"/>
</dbReference>
<dbReference type="AlphaFoldDB" id="A0A830BLA0"/>
<evidence type="ECO:0000256" key="1">
    <source>
        <dbReference type="ARBA" id="ARBA00004613"/>
    </source>
</evidence>
<sequence length="115" mass="13423">MRVKWGETCWFFTEREVHIYSDLPADSPPLLVHCASGDDDLGHHTLTFHQDYSFSFCNIPFTTLFFCNLRWGAKGKSFDAYNARWHGDRCHGDTCKWAAHPDGLYLMAVKQFDWE</sequence>
<keyword evidence="8" id="KW-1185">Reference proteome</keyword>
<evidence type="ECO:0000313" key="8">
    <source>
        <dbReference type="Proteomes" id="UP000653305"/>
    </source>
</evidence>
<comment type="caution">
    <text evidence="7">The sequence shown here is derived from an EMBL/GenBank/DDBJ whole genome shotgun (WGS) entry which is preliminary data.</text>
</comment>
<protein>
    <recommendedName>
        <fullName evidence="6">S-protein homolog</fullName>
    </recommendedName>
</protein>
<evidence type="ECO:0000256" key="3">
    <source>
        <dbReference type="ARBA" id="ARBA00022471"/>
    </source>
</evidence>
<accession>A0A830BLA0</accession>
<comment type="subcellular location">
    <subcellularLocation>
        <location evidence="1 6">Secreted</location>
    </subcellularLocation>
</comment>
<keyword evidence="5" id="KW-0732">Signal</keyword>
<evidence type="ECO:0000256" key="4">
    <source>
        <dbReference type="ARBA" id="ARBA00022525"/>
    </source>
</evidence>
<dbReference type="PANTHER" id="PTHR31232">
    <property type="match status" value="1"/>
</dbReference>
<gene>
    <name evidence="7" type="ORF">PHJA_000429200</name>
</gene>
<dbReference type="Proteomes" id="UP000653305">
    <property type="component" value="Unassembled WGS sequence"/>
</dbReference>
<keyword evidence="3 6" id="KW-0713">Self-incompatibility</keyword>
<evidence type="ECO:0000256" key="5">
    <source>
        <dbReference type="ARBA" id="ARBA00022729"/>
    </source>
</evidence>
<dbReference type="GO" id="GO:0060320">
    <property type="term" value="P:rejection of self pollen"/>
    <property type="evidence" value="ECO:0007669"/>
    <property type="project" value="UniProtKB-KW"/>
</dbReference>
<evidence type="ECO:0000256" key="6">
    <source>
        <dbReference type="RuleBase" id="RU367044"/>
    </source>
</evidence>
<comment type="similarity">
    <text evidence="2 6">Belongs to the plant self-incompatibility (S1) protein family.</text>
</comment>
<proteinExistence type="inferred from homology"/>
<evidence type="ECO:0000256" key="2">
    <source>
        <dbReference type="ARBA" id="ARBA00005581"/>
    </source>
</evidence>
<dbReference type="OrthoDB" id="1727555at2759"/>
<keyword evidence="4 6" id="KW-0964">Secreted</keyword>
<dbReference type="GO" id="GO:0005576">
    <property type="term" value="C:extracellular region"/>
    <property type="evidence" value="ECO:0007669"/>
    <property type="project" value="UniProtKB-SubCell"/>
</dbReference>
<dbReference type="InterPro" id="IPR010264">
    <property type="entry name" value="Self-incomp_S1"/>
</dbReference>
<dbReference type="EMBL" id="BMAC01000053">
    <property type="protein sequence ID" value="GFP82861.1"/>
    <property type="molecule type" value="Genomic_DNA"/>
</dbReference>
<dbReference type="Pfam" id="PF05938">
    <property type="entry name" value="Self-incomp_S1"/>
    <property type="match status" value="1"/>
</dbReference>